<feature type="compositionally biased region" description="Basic and acidic residues" evidence="1">
    <location>
        <begin position="148"/>
        <end position="158"/>
    </location>
</feature>
<dbReference type="CDD" id="cd22751">
    <property type="entry name" value="OTU_plant_OTU9-like"/>
    <property type="match status" value="1"/>
</dbReference>
<feature type="region of interest" description="Disordered" evidence="1">
    <location>
        <begin position="1"/>
        <end position="20"/>
    </location>
</feature>
<evidence type="ECO:0000313" key="5">
    <source>
        <dbReference type="Proteomes" id="UP000789595"/>
    </source>
</evidence>
<dbReference type="Pfam" id="PF02338">
    <property type="entry name" value="OTU"/>
    <property type="match status" value="1"/>
</dbReference>
<dbReference type="PANTHER" id="PTHR12419:SF111">
    <property type="entry name" value="OVARIAN TUMOR DOMAIN-CONTAINING DEUBIQUITINATING ENZYME 9"/>
    <property type="match status" value="1"/>
</dbReference>
<dbReference type="GO" id="GO:0016579">
    <property type="term" value="P:protein deubiquitination"/>
    <property type="evidence" value="ECO:0007669"/>
    <property type="project" value="TreeGrafter"/>
</dbReference>
<dbReference type="AlphaFoldDB" id="A0A7S4E1X4"/>
<evidence type="ECO:0000313" key="3">
    <source>
        <dbReference type="EMBL" id="CAE0685070.1"/>
    </source>
</evidence>
<protein>
    <recommendedName>
        <fullName evidence="2">OTU domain-containing protein</fullName>
    </recommendedName>
</protein>
<dbReference type="GO" id="GO:0004843">
    <property type="term" value="F:cysteine-type deubiquitinase activity"/>
    <property type="evidence" value="ECO:0007669"/>
    <property type="project" value="TreeGrafter"/>
</dbReference>
<organism evidence="3">
    <name type="scientific">Pelagomonas calceolata</name>
    <dbReference type="NCBI Taxonomy" id="35677"/>
    <lineage>
        <taxon>Eukaryota</taxon>
        <taxon>Sar</taxon>
        <taxon>Stramenopiles</taxon>
        <taxon>Ochrophyta</taxon>
        <taxon>Pelagophyceae</taxon>
        <taxon>Pelagomonadales</taxon>
        <taxon>Pelagomonadaceae</taxon>
        <taxon>Pelagomonas</taxon>
    </lineage>
</organism>
<evidence type="ECO:0000256" key="1">
    <source>
        <dbReference type="SAM" id="MobiDB-lite"/>
    </source>
</evidence>
<keyword evidence="5" id="KW-1185">Reference proteome</keyword>
<proteinExistence type="predicted"/>
<sequence>MGSLQRSSSLGRAGESSLQTAARKYLEREQKLKNSPYGRPLVKSRSDPAAIRKQRYSTSSSEIGSGVARQQQSKAKKHRQRMEDEAFARQLLLREGLEEDAAIKRDEALARELAKRDMTPPVSSEGRELTPLARELAKRDGLTPPQDAGRELAKRDAARALTPPGSRELTPPRASDKALSLARRADVLRPKSARRRTRTPSPPPEKLRDKLVERLRDFGLQEFDVAGDGNCQYRALAHQLFDNVELHADVRRTVCRQLAAEADRYRGFVATEDDVDYEAWVARMACAGEWGDHVTLQAAADAYGTRICLVTSYEDRGILRVEPAEPIEGEEPRTAWLAFWAEIHYSSIVPMCEAVAEAPG</sequence>
<dbReference type="OrthoDB" id="415023at2759"/>
<evidence type="ECO:0000313" key="4">
    <source>
        <dbReference type="EMBL" id="CAH0369589.1"/>
    </source>
</evidence>
<dbReference type="Proteomes" id="UP000789595">
    <property type="component" value="Unassembled WGS sequence"/>
</dbReference>
<feature type="domain" description="OTU" evidence="2">
    <location>
        <begin position="220"/>
        <end position="351"/>
    </location>
</feature>
<gene>
    <name evidence="3" type="ORF">PCAL00307_LOCUS504</name>
    <name evidence="4" type="ORF">PECAL_2P27160</name>
</gene>
<dbReference type="SUPFAM" id="SSF54001">
    <property type="entry name" value="Cysteine proteinases"/>
    <property type="match status" value="1"/>
</dbReference>
<dbReference type="InterPro" id="IPR050704">
    <property type="entry name" value="Peptidase_C85-like"/>
</dbReference>
<evidence type="ECO:0000259" key="2">
    <source>
        <dbReference type="PROSITE" id="PS50802"/>
    </source>
</evidence>
<dbReference type="InterPro" id="IPR038765">
    <property type="entry name" value="Papain-like_cys_pep_sf"/>
</dbReference>
<feature type="region of interest" description="Disordered" evidence="1">
    <location>
        <begin position="28"/>
        <end position="83"/>
    </location>
</feature>
<accession>A0A7S4E1X4</accession>
<feature type="region of interest" description="Disordered" evidence="1">
    <location>
        <begin position="136"/>
        <end position="208"/>
    </location>
</feature>
<dbReference type="PROSITE" id="PS50802">
    <property type="entry name" value="OTU"/>
    <property type="match status" value="1"/>
</dbReference>
<dbReference type="EMBL" id="HBIW01000604">
    <property type="protein sequence ID" value="CAE0685070.1"/>
    <property type="molecule type" value="Transcribed_RNA"/>
</dbReference>
<reference evidence="3" key="1">
    <citation type="submission" date="2021-01" db="EMBL/GenBank/DDBJ databases">
        <authorList>
            <person name="Corre E."/>
            <person name="Pelletier E."/>
            <person name="Niang G."/>
            <person name="Scheremetjew M."/>
            <person name="Finn R."/>
            <person name="Kale V."/>
            <person name="Holt S."/>
            <person name="Cochrane G."/>
            <person name="Meng A."/>
            <person name="Brown T."/>
            <person name="Cohen L."/>
        </authorList>
    </citation>
    <scope>NUCLEOTIDE SEQUENCE</scope>
    <source>
        <strain evidence="3">CCMP1756</strain>
    </source>
</reference>
<reference evidence="4" key="2">
    <citation type="submission" date="2021-11" db="EMBL/GenBank/DDBJ databases">
        <authorList>
            <consortium name="Genoscope - CEA"/>
            <person name="William W."/>
        </authorList>
    </citation>
    <scope>NUCLEOTIDE SEQUENCE</scope>
</reference>
<dbReference type="InterPro" id="IPR003323">
    <property type="entry name" value="OTU_dom"/>
</dbReference>
<name>A0A7S4E1X4_9STRA</name>
<dbReference type="PANTHER" id="PTHR12419">
    <property type="entry name" value="OTU DOMAIN CONTAINING PROTEIN"/>
    <property type="match status" value="1"/>
</dbReference>
<dbReference type="Gene3D" id="3.90.70.80">
    <property type="match status" value="1"/>
</dbReference>
<dbReference type="EMBL" id="CAKKNE010000002">
    <property type="protein sequence ID" value="CAH0369589.1"/>
    <property type="molecule type" value="Genomic_DNA"/>
</dbReference>
<feature type="compositionally biased region" description="Polar residues" evidence="1">
    <location>
        <begin position="56"/>
        <end position="73"/>
    </location>
</feature>